<dbReference type="Pfam" id="PF00392">
    <property type="entry name" value="GntR"/>
    <property type="match status" value="1"/>
</dbReference>
<accession>A0A239EW92</accession>
<dbReference type="Gene3D" id="3.40.1410.10">
    <property type="entry name" value="Chorismate lyase-like"/>
    <property type="match status" value="1"/>
</dbReference>
<dbReference type="PANTHER" id="PTHR44846:SF17">
    <property type="entry name" value="GNTR-FAMILY TRANSCRIPTIONAL REGULATOR"/>
    <property type="match status" value="1"/>
</dbReference>
<dbReference type="AlphaFoldDB" id="A0A239EW92"/>
<evidence type="ECO:0000256" key="1">
    <source>
        <dbReference type="ARBA" id="ARBA00023015"/>
    </source>
</evidence>
<keyword evidence="3" id="KW-0804">Transcription</keyword>
<keyword evidence="7" id="KW-1185">Reference proteome</keyword>
<feature type="compositionally biased region" description="Low complexity" evidence="4">
    <location>
        <begin position="26"/>
        <end position="35"/>
    </location>
</feature>
<dbReference type="Gene3D" id="1.10.10.10">
    <property type="entry name" value="Winged helix-like DNA-binding domain superfamily/Winged helix DNA-binding domain"/>
    <property type="match status" value="1"/>
</dbReference>
<dbReference type="Pfam" id="PF07702">
    <property type="entry name" value="UTRA"/>
    <property type="match status" value="1"/>
</dbReference>
<dbReference type="SUPFAM" id="SSF46785">
    <property type="entry name" value="Winged helix' DNA-binding domain"/>
    <property type="match status" value="1"/>
</dbReference>
<dbReference type="RefSeq" id="WP_089315970.1">
    <property type="nucleotide sequence ID" value="NZ_FZNP01000018.1"/>
</dbReference>
<evidence type="ECO:0000256" key="3">
    <source>
        <dbReference type="ARBA" id="ARBA00023163"/>
    </source>
</evidence>
<evidence type="ECO:0000313" key="6">
    <source>
        <dbReference type="EMBL" id="SNS48946.1"/>
    </source>
</evidence>
<reference evidence="7" key="1">
    <citation type="submission" date="2017-06" db="EMBL/GenBank/DDBJ databases">
        <authorList>
            <person name="Varghese N."/>
            <person name="Submissions S."/>
        </authorList>
    </citation>
    <scope>NUCLEOTIDE SEQUENCE [LARGE SCALE GENOMIC DNA]</scope>
    <source>
        <strain evidence="7">DSM 44485</strain>
    </source>
</reference>
<dbReference type="SUPFAM" id="SSF64288">
    <property type="entry name" value="Chorismate lyase-like"/>
    <property type="match status" value="1"/>
</dbReference>
<dbReference type="InterPro" id="IPR011663">
    <property type="entry name" value="UTRA"/>
</dbReference>
<sequence>MVDRDQQSSPYQAIADDLQSQIKSGDLSPDSPLPSAQELAQRWDCELSAARRALIALRNVGAIYFLAGQGAFVAKNPPLVRTHWDRFQRPHAQPAYRQESDRAGMELHMEHSTERAEAPAGVAERLGIDEGDPVTETSYAISMGGSPVSFSVAWEPLAITGGTEIESPHEGPYRGQGIVPRFDAIGYAVDVEEEVLQVRMPEPHEEAQLDIPAGVPVIQIWQTFWAGDTPVEVAKIIYRADRYEFQYRTKID</sequence>
<dbReference type="EMBL" id="FZNP01000018">
    <property type="protein sequence ID" value="SNS48946.1"/>
    <property type="molecule type" value="Genomic_DNA"/>
</dbReference>
<dbReference type="PROSITE" id="PS50949">
    <property type="entry name" value="HTH_GNTR"/>
    <property type="match status" value="1"/>
</dbReference>
<dbReference type="InterPro" id="IPR000524">
    <property type="entry name" value="Tscrpt_reg_HTH_GntR"/>
</dbReference>
<evidence type="ECO:0000313" key="7">
    <source>
        <dbReference type="Proteomes" id="UP000198420"/>
    </source>
</evidence>
<keyword evidence="2" id="KW-0238">DNA-binding</keyword>
<dbReference type="GO" id="GO:0045892">
    <property type="term" value="P:negative regulation of DNA-templated transcription"/>
    <property type="evidence" value="ECO:0007669"/>
    <property type="project" value="TreeGrafter"/>
</dbReference>
<dbReference type="Proteomes" id="UP000198420">
    <property type="component" value="Unassembled WGS sequence"/>
</dbReference>
<name>A0A239EW92_9ACTN</name>
<dbReference type="InterPro" id="IPR050679">
    <property type="entry name" value="Bact_HTH_transcr_reg"/>
</dbReference>
<evidence type="ECO:0000259" key="5">
    <source>
        <dbReference type="PROSITE" id="PS50949"/>
    </source>
</evidence>
<dbReference type="SMART" id="SM00345">
    <property type="entry name" value="HTH_GNTR"/>
    <property type="match status" value="1"/>
</dbReference>
<dbReference type="PANTHER" id="PTHR44846">
    <property type="entry name" value="MANNOSYL-D-GLYCERATE TRANSPORT/METABOLISM SYSTEM REPRESSOR MNGR-RELATED"/>
    <property type="match status" value="1"/>
</dbReference>
<dbReference type="InterPro" id="IPR036388">
    <property type="entry name" value="WH-like_DNA-bd_sf"/>
</dbReference>
<proteinExistence type="predicted"/>
<evidence type="ECO:0000256" key="2">
    <source>
        <dbReference type="ARBA" id="ARBA00023125"/>
    </source>
</evidence>
<protein>
    <submittedName>
        <fullName evidence="6">GntR family transcriptional regulator</fullName>
    </submittedName>
</protein>
<organism evidence="6 7">
    <name type="scientific">Actinomadura mexicana</name>
    <dbReference type="NCBI Taxonomy" id="134959"/>
    <lineage>
        <taxon>Bacteria</taxon>
        <taxon>Bacillati</taxon>
        <taxon>Actinomycetota</taxon>
        <taxon>Actinomycetes</taxon>
        <taxon>Streptosporangiales</taxon>
        <taxon>Thermomonosporaceae</taxon>
        <taxon>Actinomadura</taxon>
    </lineage>
</organism>
<dbReference type="GO" id="GO:0003677">
    <property type="term" value="F:DNA binding"/>
    <property type="evidence" value="ECO:0007669"/>
    <property type="project" value="UniProtKB-KW"/>
</dbReference>
<evidence type="ECO:0000256" key="4">
    <source>
        <dbReference type="SAM" id="MobiDB-lite"/>
    </source>
</evidence>
<feature type="region of interest" description="Disordered" evidence="4">
    <location>
        <begin position="1"/>
        <end position="36"/>
    </location>
</feature>
<feature type="domain" description="HTH gntR-type" evidence="5">
    <location>
        <begin position="8"/>
        <end position="76"/>
    </location>
</feature>
<dbReference type="InterPro" id="IPR036390">
    <property type="entry name" value="WH_DNA-bd_sf"/>
</dbReference>
<dbReference type="CDD" id="cd07377">
    <property type="entry name" value="WHTH_GntR"/>
    <property type="match status" value="1"/>
</dbReference>
<keyword evidence="1" id="KW-0805">Transcription regulation</keyword>
<dbReference type="InterPro" id="IPR028978">
    <property type="entry name" value="Chorismate_lyase_/UTRA_dom_sf"/>
</dbReference>
<dbReference type="SMART" id="SM00866">
    <property type="entry name" value="UTRA"/>
    <property type="match status" value="1"/>
</dbReference>
<gene>
    <name evidence="6" type="ORF">SAMN06265355_118129</name>
</gene>
<dbReference type="OrthoDB" id="3214900at2"/>
<dbReference type="GO" id="GO:0003700">
    <property type="term" value="F:DNA-binding transcription factor activity"/>
    <property type="evidence" value="ECO:0007669"/>
    <property type="project" value="InterPro"/>
</dbReference>